<feature type="compositionally biased region" description="Basic and acidic residues" evidence="1">
    <location>
        <begin position="250"/>
        <end position="261"/>
    </location>
</feature>
<dbReference type="SMART" id="SM00273">
    <property type="entry name" value="ENTH"/>
    <property type="match status" value="1"/>
</dbReference>
<reference evidence="5" key="1">
    <citation type="submission" date="2017-02" db="UniProtKB">
        <authorList>
            <consortium name="WormBaseParasite"/>
        </authorList>
    </citation>
    <scope>IDENTIFICATION</scope>
</reference>
<dbReference type="AlphaFoldDB" id="A0A0M3JS17"/>
<dbReference type="GO" id="GO:0005543">
    <property type="term" value="F:phospholipid binding"/>
    <property type="evidence" value="ECO:0007669"/>
    <property type="project" value="TreeGrafter"/>
</dbReference>
<proteinExistence type="predicted"/>
<gene>
    <name evidence="3" type="ORF">ASIM_LOCUS10299</name>
</gene>
<accession>A0A0M3JS17</accession>
<organism evidence="5">
    <name type="scientific">Anisakis simplex</name>
    <name type="common">Herring worm</name>
    <dbReference type="NCBI Taxonomy" id="6269"/>
    <lineage>
        <taxon>Eukaryota</taxon>
        <taxon>Metazoa</taxon>
        <taxon>Ecdysozoa</taxon>
        <taxon>Nematoda</taxon>
        <taxon>Chromadorea</taxon>
        <taxon>Rhabditida</taxon>
        <taxon>Spirurina</taxon>
        <taxon>Ascaridomorpha</taxon>
        <taxon>Ascaridoidea</taxon>
        <taxon>Anisakidae</taxon>
        <taxon>Anisakis</taxon>
        <taxon>Anisakis simplex complex</taxon>
    </lineage>
</organism>
<evidence type="ECO:0000259" key="2">
    <source>
        <dbReference type="PROSITE" id="PS50942"/>
    </source>
</evidence>
<dbReference type="GO" id="GO:0030276">
    <property type="term" value="F:clathrin binding"/>
    <property type="evidence" value="ECO:0007669"/>
    <property type="project" value="TreeGrafter"/>
</dbReference>
<reference evidence="3 4" key="2">
    <citation type="submission" date="2018-11" db="EMBL/GenBank/DDBJ databases">
        <authorList>
            <consortium name="Pathogen Informatics"/>
        </authorList>
    </citation>
    <scope>NUCLEOTIDE SEQUENCE [LARGE SCALE GENOMIC DNA]</scope>
</reference>
<dbReference type="EMBL" id="UYRR01030993">
    <property type="protein sequence ID" value="VDK42733.1"/>
    <property type="molecule type" value="Genomic_DNA"/>
</dbReference>
<dbReference type="GO" id="GO:0006897">
    <property type="term" value="P:endocytosis"/>
    <property type="evidence" value="ECO:0007669"/>
    <property type="project" value="TreeGrafter"/>
</dbReference>
<feature type="compositionally biased region" description="Polar residues" evidence="1">
    <location>
        <begin position="236"/>
        <end position="249"/>
    </location>
</feature>
<sequence>MSDLLSGLASLTKSVTDSFNTYEIRKLSDKVQGMVMNYTEAEVKVREATNEDPWGPTGPQMAEIAHMTFQYDAFPEIMGMLWKRMLHENKYAWRRVYKSLTLLNYLLKNGSERVVGSARDHIFEMRSLENYKYVDERGKDQGLNVRHRAKLLIELIQDDEQLRMARKKAKMEGKEKYQGFSKEEMRMAAAAGGPMGFGSQSQTKNNFDIWRNSSSARRSSFDDDNNGDSYRDREVNSFQFPDQEVSNIRDSPELGIREKTPEPSSENDDEFGDFAQARNAQQQQSSNKSSNNIIIPPPIPAPNQQIAPPVSYNAAMVTKPLAQLGRYHEFFTTVSNGSNDLFGLNVGTSSVPTNKADVINANADNNNDLFGFASVNSSTEANLFSQLTDDQLVQTTKSNKPSTLPEQSDTFLATTTVQKQQQKPLSNTTASFIAEDLFGVGLQPEPVKVDFSSTTIASSAMTATTSPVRAVSMPTTPMAHAAAKPNNCSSSSSYSNEQLKANVTIPPTWSEATSKLNIDLDNLGQKKAPVKQSISMSQMAAKMSNTTAAAAKDVTAGMASSQSMSADFMLSSPTSGVASQSTTVAPQSGGALNDMKDLFM</sequence>
<evidence type="ECO:0000256" key="1">
    <source>
        <dbReference type="SAM" id="MobiDB-lite"/>
    </source>
</evidence>
<dbReference type="GO" id="GO:0030125">
    <property type="term" value="C:clathrin vesicle coat"/>
    <property type="evidence" value="ECO:0007669"/>
    <property type="project" value="TreeGrafter"/>
</dbReference>
<dbReference type="Pfam" id="PF01417">
    <property type="entry name" value="ENTH"/>
    <property type="match status" value="1"/>
</dbReference>
<evidence type="ECO:0000313" key="5">
    <source>
        <dbReference type="WBParaSite" id="ASIM_0001074101-mRNA-1"/>
    </source>
</evidence>
<dbReference type="FunFam" id="1.25.40.90:FF:000006">
    <property type="entry name" value="Clathrin interactor 1"/>
    <property type="match status" value="1"/>
</dbReference>
<name>A0A0M3JS17_ANISI</name>
<dbReference type="InterPro" id="IPR008942">
    <property type="entry name" value="ENTH_VHS"/>
</dbReference>
<dbReference type="CDD" id="cd16989">
    <property type="entry name" value="ENTH_EpsinR"/>
    <property type="match status" value="1"/>
</dbReference>
<dbReference type="PROSITE" id="PS50942">
    <property type="entry name" value="ENTH"/>
    <property type="match status" value="1"/>
</dbReference>
<evidence type="ECO:0000313" key="3">
    <source>
        <dbReference type="EMBL" id="VDK42733.1"/>
    </source>
</evidence>
<dbReference type="Gene3D" id="1.25.40.90">
    <property type="match status" value="1"/>
</dbReference>
<feature type="domain" description="ENTH" evidence="2">
    <location>
        <begin position="33"/>
        <end position="166"/>
    </location>
</feature>
<dbReference type="InterPro" id="IPR013809">
    <property type="entry name" value="ENTH"/>
</dbReference>
<dbReference type="GO" id="GO:0005886">
    <property type="term" value="C:plasma membrane"/>
    <property type="evidence" value="ECO:0007669"/>
    <property type="project" value="TreeGrafter"/>
</dbReference>
<dbReference type="PANTHER" id="PTHR12276">
    <property type="entry name" value="EPSIN/ENT-RELATED"/>
    <property type="match status" value="1"/>
</dbReference>
<keyword evidence="4" id="KW-1185">Reference proteome</keyword>
<protein>
    <submittedName>
        <fullName evidence="5">Clathrin interactor 1 (inferred by orthology to a human protein)</fullName>
    </submittedName>
</protein>
<dbReference type="GO" id="GO:0005768">
    <property type="term" value="C:endosome"/>
    <property type="evidence" value="ECO:0007669"/>
    <property type="project" value="TreeGrafter"/>
</dbReference>
<dbReference type="OrthoDB" id="4033880at2759"/>
<dbReference type="Proteomes" id="UP000267096">
    <property type="component" value="Unassembled WGS sequence"/>
</dbReference>
<dbReference type="WBParaSite" id="ASIM_0001074101-mRNA-1">
    <property type="protein sequence ID" value="ASIM_0001074101-mRNA-1"/>
    <property type="gene ID" value="ASIM_0001074101"/>
</dbReference>
<feature type="region of interest" description="Disordered" evidence="1">
    <location>
        <begin position="215"/>
        <end position="302"/>
    </location>
</feature>
<dbReference type="SUPFAM" id="SSF48464">
    <property type="entry name" value="ENTH/VHS domain"/>
    <property type="match status" value="1"/>
</dbReference>
<feature type="compositionally biased region" description="Low complexity" evidence="1">
    <location>
        <begin position="275"/>
        <end position="294"/>
    </location>
</feature>
<evidence type="ECO:0000313" key="4">
    <source>
        <dbReference type="Proteomes" id="UP000267096"/>
    </source>
</evidence>
<dbReference type="PANTHER" id="PTHR12276:SF45">
    <property type="entry name" value="CLATHRIN INTERACTOR 1"/>
    <property type="match status" value="1"/>
</dbReference>